<dbReference type="OrthoDB" id="8009808at2759"/>
<feature type="region of interest" description="Disordered" evidence="1">
    <location>
        <begin position="100"/>
        <end position="120"/>
    </location>
</feature>
<feature type="transmembrane region" description="Helical" evidence="2">
    <location>
        <begin position="6"/>
        <end position="27"/>
    </location>
</feature>
<keyword evidence="2" id="KW-0812">Transmembrane</keyword>
<evidence type="ECO:0000256" key="1">
    <source>
        <dbReference type="SAM" id="MobiDB-lite"/>
    </source>
</evidence>
<feature type="region of interest" description="Disordered" evidence="1">
    <location>
        <begin position="269"/>
        <end position="292"/>
    </location>
</feature>
<evidence type="ECO:0000313" key="4">
    <source>
        <dbReference type="Proteomes" id="UP000594454"/>
    </source>
</evidence>
<feature type="transmembrane region" description="Helical" evidence="2">
    <location>
        <begin position="124"/>
        <end position="143"/>
    </location>
</feature>
<dbReference type="Proteomes" id="UP000594454">
    <property type="component" value="Chromosome 4"/>
</dbReference>
<gene>
    <name evidence="3" type="ORF">HERILL_LOCUS11515</name>
</gene>
<reference evidence="3 4" key="1">
    <citation type="submission" date="2020-11" db="EMBL/GenBank/DDBJ databases">
        <authorList>
            <person name="Wallbank WR R."/>
            <person name="Pardo Diaz C."/>
            <person name="Kozak K."/>
            <person name="Martin S."/>
            <person name="Jiggins C."/>
            <person name="Moest M."/>
            <person name="Warren A I."/>
            <person name="Generalovic N T."/>
            <person name="Byers J.R.P. K."/>
            <person name="Montejo-Kovacevich G."/>
            <person name="Yen C E."/>
        </authorList>
    </citation>
    <scope>NUCLEOTIDE SEQUENCE [LARGE SCALE GENOMIC DNA]</scope>
</reference>
<dbReference type="AlphaFoldDB" id="A0A7R8UXH2"/>
<accession>A0A7R8UXH2</accession>
<feature type="compositionally biased region" description="Basic and acidic residues" evidence="1">
    <location>
        <begin position="100"/>
        <end position="112"/>
    </location>
</feature>
<proteinExistence type="predicted"/>
<feature type="region of interest" description="Disordered" evidence="1">
    <location>
        <begin position="174"/>
        <end position="208"/>
    </location>
</feature>
<dbReference type="EMBL" id="LR899012">
    <property type="protein sequence ID" value="CAD7088927.1"/>
    <property type="molecule type" value="Genomic_DNA"/>
</dbReference>
<name>A0A7R8UXH2_HERIL</name>
<evidence type="ECO:0000256" key="2">
    <source>
        <dbReference type="SAM" id="Phobius"/>
    </source>
</evidence>
<dbReference type="InParanoid" id="A0A7R8UXH2"/>
<keyword evidence="2" id="KW-0472">Membrane</keyword>
<organism evidence="3 4">
    <name type="scientific">Hermetia illucens</name>
    <name type="common">Black soldier fly</name>
    <dbReference type="NCBI Taxonomy" id="343691"/>
    <lineage>
        <taxon>Eukaryota</taxon>
        <taxon>Metazoa</taxon>
        <taxon>Ecdysozoa</taxon>
        <taxon>Arthropoda</taxon>
        <taxon>Hexapoda</taxon>
        <taxon>Insecta</taxon>
        <taxon>Pterygota</taxon>
        <taxon>Neoptera</taxon>
        <taxon>Endopterygota</taxon>
        <taxon>Diptera</taxon>
        <taxon>Brachycera</taxon>
        <taxon>Stratiomyomorpha</taxon>
        <taxon>Stratiomyidae</taxon>
        <taxon>Hermetiinae</taxon>
        <taxon>Hermetia</taxon>
    </lineage>
</organism>
<protein>
    <submittedName>
        <fullName evidence="3">Uncharacterized protein</fullName>
    </submittedName>
</protein>
<keyword evidence="4" id="KW-1185">Reference proteome</keyword>
<dbReference type="OMA" id="KQKQFRM"/>
<sequence length="292" mass="33994">MQGQKQIFTFVVILVVICSFTFFRNAIRKDKQFRRIREEALRKKLETTLDYNDDNSDAVDEPNHETHNNDNYLYKLLEYENICYDLHAIIFKPEKEIEAKQARKDDEQRHENTSQFTDSKHKKGVVTGPLVYLFIIILIYSFIKAATDMSKQLSKKTDDDENGIRRYSLQEYANTKKHRRSSRGPVLRRATTLTTEHRPSSNQQSFEERRKSYMISDFGNGSGLITEPGTPPKTFNGIATRPPPLMRRCSVPAFAHQQIAHGSVLRRPSIDSFSEDDSSPDVKRRVRMIHRH</sequence>
<keyword evidence="2" id="KW-1133">Transmembrane helix</keyword>
<evidence type="ECO:0000313" key="3">
    <source>
        <dbReference type="EMBL" id="CAD7088927.1"/>
    </source>
</evidence>